<accession>A0A2T0JYR8</accession>
<dbReference type="RefSeq" id="WP_239166750.1">
    <property type="nucleotide sequence ID" value="NZ_BOMO01000136.1"/>
</dbReference>
<feature type="transmembrane region" description="Helical" evidence="1">
    <location>
        <begin position="12"/>
        <end position="32"/>
    </location>
</feature>
<feature type="transmembrane region" description="Helical" evidence="1">
    <location>
        <begin position="44"/>
        <end position="62"/>
    </location>
</feature>
<protein>
    <submittedName>
        <fullName evidence="2">Rrf2 family protein</fullName>
    </submittedName>
</protein>
<keyword evidence="1" id="KW-0812">Transmembrane</keyword>
<dbReference type="InterPro" id="IPR000944">
    <property type="entry name" value="Tscrpt_reg_Rrf2"/>
</dbReference>
<name>A0A2T0JYR8_9ACTN</name>
<dbReference type="PROSITE" id="PS51197">
    <property type="entry name" value="HTH_RRF2_2"/>
    <property type="match status" value="1"/>
</dbReference>
<keyword evidence="1" id="KW-0472">Membrane</keyword>
<dbReference type="GO" id="GO:0005829">
    <property type="term" value="C:cytosol"/>
    <property type="evidence" value="ECO:0007669"/>
    <property type="project" value="TreeGrafter"/>
</dbReference>
<dbReference type="EMBL" id="PVMZ01000023">
    <property type="protein sequence ID" value="PRX14678.1"/>
    <property type="molecule type" value="Genomic_DNA"/>
</dbReference>
<evidence type="ECO:0000313" key="3">
    <source>
        <dbReference type="Proteomes" id="UP000239415"/>
    </source>
</evidence>
<dbReference type="GO" id="GO:0003700">
    <property type="term" value="F:DNA-binding transcription factor activity"/>
    <property type="evidence" value="ECO:0007669"/>
    <property type="project" value="TreeGrafter"/>
</dbReference>
<reference evidence="2 3" key="1">
    <citation type="submission" date="2018-03" db="EMBL/GenBank/DDBJ databases">
        <title>Genomic Encyclopedia of Archaeal and Bacterial Type Strains, Phase II (KMG-II): from individual species to whole genera.</title>
        <authorList>
            <person name="Goeker M."/>
        </authorList>
    </citation>
    <scope>NUCLEOTIDE SEQUENCE [LARGE SCALE GENOMIC DNA]</scope>
    <source>
        <strain evidence="2 3">DSM 43146</strain>
    </source>
</reference>
<evidence type="ECO:0000313" key="2">
    <source>
        <dbReference type="EMBL" id="PRX14678.1"/>
    </source>
</evidence>
<dbReference type="Proteomes" id="UP000239415">
    <property type="component" value="Unassembled WGS sequence"/>
</dbReference>
<dbReference type="InterPro" id="IPR036388">
    <property type="entry name" value="WH-like_DNA-bd_sf"/>
</dbReference>
<keyword evidence="3" id="KW-1185">Reference proteome</keyword>
<dbReference type="Pfam" id="PF02082">
    <property type="entry name" value="Rrf2"/>
    <property type="match status" value="1"/>
</dbReference>
<dbReference type="SUPFAM" id="SSF46785">
    <property type="entry name" value="Winged helix' DNA-binding domain"/>
    <property type="match status" value="1"/>
</dbReference>
<gene>
    <name evidence="2" type="ORF">CLV67_12362</name>
</gene>
<dbReference type="AlphaFoldDB" id="A0A2T0JYR8"/>
<organism evidence="2 3">
    <name type="scientific">Actinoplanes italicus</name>
    <dbReference type="NCBI Taxonomy" id="113567"/>
    <lineage>
        <taxon>Bacteria</taxon>
        <taxon>Bacillati</taxon>
        <taxon>Actinomycetota</taxon>
        <taxon>Actinomycetes</taxon>
        <taxon>Micromonosporales</taxon>
        <taxon>Micromonosporaceae</taxon>
        <taxon>Actinoplanes</taxon>
    </lineage>
</organism>
<keyword evidence="1" id="KW-1133">Transmembrane helix</keyword>
<dbReference type="InterPro" id="IPR036390">
    <property type="entry name" value="WH_DNA-bd_sf"/>
</dbReference>
<dbReference type="PANTHER" id="PTHR33221">
    <property type="entry name" value="WINGED HELIX-TURN-HELIX TRANSCRIPTIONAL REGULATOR, RRF2 FAMILY"/>
    <property type="match status" value="1"/>
</dbReference>
<dbReference type="PANTHER" id="PTHR33221:SF15">
    <property type="entry name" value="HTH-TYPE TRANSCRIPTIONAL REGULATOR YWGB-RELATED"/>
    <property type="match status" value="1"/>
</dbReference>
<dbReference type="Gene3D" id="1.10.10.10">
    <property type="entry name" value="Winged helix-like DNA-binding domain superfamily/Winged helix DNA-binding domain"/>
    <property type="match status" value="1"/>
</dbReference>
<sequence>MTPSRTVGELMRGFSTAMSVLLVATGVSMLLMTRHGRILERPQAVLALALPLGLLALAALRFPRAPDRAHVRRHGGLRGDAARLPPMGCTGPADVIRMVTMAANSRVTIAAHALAWLELARRRGKPWLTSDEVAASVNTNPVILRRSLGDLRAAGLVKARRGSGAGFALARPAEEITMLDVWNAVSAEPLLALHNSEPNLECPVGAGIRPELTDVYDEATEAFRASLSRRTIASMLERILK</sequence>
<proteinExistence type="predicted"/>
<comment type="caution">
    <text evidence="2">The sequence shown here is derived from an EMBL/GenBank/DDBJ whole genome shotgun (WGS) entry which is preliminary data.</text>
</comment>
<evidence type="ECO:0000256" key="1">
    <source>
        <dbReference type="SAM" id="Phobius"/>
    </source>
</evidence>